<dbReference type="Proteomes" id="UP000006997">
    <property type="component" value="Unassembled WGS sequence"/>
</dbReference>
<evidence type="ECO:0000313" key="2">
    <source>
        <dbReference type="EMBL" id="EJQ92940.1"/>
    </source>
</evidence>
<organism evidence="2 3">
    <name type="scientific">Bacillus cereus MC67</name>
    <dbReference type="NCBI Taxonomy" id="1053219"/>
    <lineage>
        <taxon>Bacteria</taxon>
        <taxon>Bacillati</taxon>
        <taxon>Bacillota</taxon>
        <taxon>Bacilli</taxon>
        <taxon>Bacillales</taxon>
        <taxon>Bacillaceae</taxon>
        <taxon>Bacillus</taxon>
        <taxon>Bacillus cereus group</taxon>
    </lineage>
</organism>
<dbReference type="InterPro" id="IPR025062">
    <property type="entry name" value="DUF4003"/>
</dbReference>
<dbReference type="PATRIC" id="fig|1053219.3.peg.5525"/>
<protein>
    <recommendedName>
        <fullName evidence="4">DUF4003 domain-containing protein</fullName>
    </recommendedName>
</protein>
<keyword evidence="1" id="KW-0472">Membrane</keyword>
<keyword evidence="1" id="KW-0812">Transmembrane</keyword>
<evidence type="ECO:0008006" key="4">
    <source>
        <dbReference type="Google" id="ProtNLM"/>
    </source>
</evidence>
<feature type="transmembrane region" description="Helical" evidence="1">
    <location>
        <begin position="6"/>
        <end position="24"/>
    </location>
</feature>
<dbReference type="HOGENOM" id="CLU_072519_1_0_9"/>
<name>J8EWT0_BACCE</name>
<proteinExistence type="predicted"/>
<accession>J8EWT0</accession>
<comment type="caution">
    <text evidence="2">The sequence shown here is derived from an EMBL/GenBank/DDBJ whole genome shotgun (WGS) entry which is preliminary data.</text>
</comment>
<sequence length="368" mass="42141">MRYFMIVIIFLFYLIVKNMVFLNMESTYNKREALEKWGNTMITLEQKLEQYTHIYAQLKGELKWKTSDSRTGMMIAAMYAGSDKMFDLGRFLEISSYIKDQVGMFSYLKSYHRFVVAATLDIHFTYYKEAFQKFLDLYERLVTGGFSRSIFTYLAATVLLTEENQQYDTRIQRSIQVYKRMKEDHLFLTGTNDYPLAVLLAGQSENVETLMDRVECLYQKLATAGLRKGNDLQFLSHILSLKKDVSEDMLVAQCTNIWNLLKQEKIKVKQMHYPAIGLLALLEDGEKEVHSIRAFIEKLQGDKLFRWHTDTNILIAIQLFVSQKGAESHATNTGLQTMIEVLIQAQQAAMIATIAASSAAASSASSGS</sequence>
<dbReference type="AlphaFoldDB" id="J8EWT0"/>
<evidence type="ECO:0000256" key="1">
    <source>
        <dbReference type="SAM" id="Phobius"/>
    </source>
</evidence>
<dbReference type="EMBL" id="AHEN01000051">
    <property type="protein sequence ID" value="EJQ92940.1"/>
    <property type="molecule type" value="Genomic_DNA"/>
</dbReference>
<keyword evidence="1" id="KW-1133">Transmembrane helix</keyword>
<reference evidence="2 3" key="1">
    <citation type="submission" date="2012-04" db="EMBL/GenBank/DDBJ databases">
        <title>The Genome Sequence of Bacillus cereus MC67.</title>
        <authorList>
            <consortium name="The Broad Institute Genome Sequencing Platform"/>
            <consortium name="The Broad Institute Genome Sequencing Center for Infectious Disease"/>
            <person name="Feldgarden M."/>
            <person name="Van der Auwera G.A."/>
            <person name="Mahillon J."/>
            <person name="Duprez V."/>
            <person name="Timmery S."/>
            <person name="Mattelet C."/>
            <person name="Dierick K."/>
            <person name="Sun M."/>
            <person name="Yu Z."/>
            <person name="Zhu L."/>
            <person name="Hu X."/>
            <person name="Shank E.B."/>
            <person name="Swiecicka I."/>
            <person name="Hansen B.M."/>
            <person name="Andrup L."/>
            <person name="Young S.K."/>
            <person name="Zeng Q."/>
            <person name="Gargeya S."/>
            <person name="Fitzgerald M."/>
            <person name="Haas B."/>
            <person name="Abouelleil A."/>
            <person name="Alvarado L."/>
            <person name="Arachchi H.M."/>
            <person name="Berlin A."/>
            <person name="Chapman S.B."/>
            <person name="Goldberg J."/>
            <person name="Griggs A."/>
            <person name="Gujja S."/>
            <person name="Hansen M."/>
            <person name="Howarth C."/>
            <person name="Imamovic A."/>
            <person name="Larimer J."/>
            <person name="McCowen C."/>
            <person name="Montmayeur A."/>
            <person name="Murphy C."/>
            <person name="Neiman D."/>
            <person name="Pearson M."/>
            <person name="Priest M."/>
            <person name="Roberts A."/>
            <person name="Saif S."/>
            <person name="Shea T."/>
            <person name="Sisk P."/>
            <person name="Sykes S."/>
            <person name="Wortman J."/>
            <person name="Nusbaum C."/>
            <person name="Birren B."/>
        </authorList>
    </citation>
    <scope>NUCLEOTIDE SEQUENCE [LARGE SCALE GENOMIC DNA]</scope>
    <source>
        <strain evidence="2 3">MC67</strain>
    </source>
</reference>
<dbReference type="Pfam" id="PF13170">
    <property type="entry name" value="DUF4003"/>
    <property type="match status" value="1"/>
</dbReference>
<gene>
    <name evidence="2" type="ORF">II3_05394</name>
</gene>
<evidence type="ECO:0000313" key="3">
    <source>
        <dbReference type="Proteomes" id="UP000006997"/>
    </source>
</evidence>